<gene>
    <name evidence="10" type="ORF">SAMN03080614_1001145</name>
</gene>
<feature type="transmembrane region" description="Helical" evidence="8">
    <location>
        <begin position="164"/>
        <end position="186"/>
    </location>
</feature>
<feature type="transmembrane region" description="Helical" evidence="8">
    <location>
        <begin position="372"/>
        <end position="393"/>
    </location>
</feature>
<dbReference type="Pfam" id="PF00482">
    <property type="entry name" value="T2SSF"/>
    <property type="match status" value="2"/>
</dbReference>
<dbReference type="InterPro" id="IPR042094">
    <property type="entry name" value="T2SS_GspF_sf"/>
</dbReference>
<evidence type="ECO:0000256" key="5">
    <source>
        <dbReference type="ARBA" id="ARBA00022692"/>
    </source>
</evidence>
<evidence type="ECO:0000256" key="7">
    <source>
        <dbReference type="ARBA" id="ARBA00023136"/>
    </source>
</evidence>
<dbReference type="Proteomes" id="UP000243819">
    <property type="component" value="Unassembled WGS sequence"/>
</dbReference>
<reference evidence="11" key="1">
    <citation type="submission" date="2016-10" db="EMBL/GenBank/DDBJ databases">
        <authorList>
            <person name="Varghese N."/>
            <person name="Submissions S."/>
        </authorList>
    </citation>
    <scope>NUCLEOTIDE SEQUENCE [LARGE SCALE GENOMIC DNA]</scope>
    <source>
        <strain evidence="11">DSM 13577</strain>
    </source>
</reference>
<keyword evidence="11" id="KW-1185">Reference proteome</keyword>
<keyword evidence="6 8" id="KW-1133">Transmembrane helix</keyword>
<evidence type="ECO:0000256" key="2">
    <source>
        <dbReference type="ARBA" id="ARBA00005745"/>
    </source>
</evidence>
<dbReference type="PANTHER" id="PTHR30012">
    <property type="entry name" value="GENERAL SECRETION PATHWAY PROTEIN"/>
    <property type="match status" value="1"/>
</dbReference>
<feature type="domain" description="Type II secretion system protein GspF" evidence="9">
    <location>
        <begin position="269"/>
        <end position="391"/>
    </location>
</feature>
<keyword evidence="7 8" id="KW-0472">Membrane</keyword>
<evidence type="ECO:0000256" key="3">
    <source>
        <dbReference type="ARBA" id="ARBA00022475"/>
    </source>
</evidence>
<protein>
    <submittedName>
        <fullName evidence="10">Type IV pilus assembly protein PilC</fullName>
    </submittedName>
</protein>
<dbReference type="EMBL" id="FOIF01000001">
    <property type="protein sequence ID" value="SES63464.1"/>
    <property type="molecule type" value="Genomic_DNA"/>
</dbReference>
<dbReference type="InterPro" id="IPR018076">
    <property type="entry name" value="T2SS_GspF_dom"/>
</dbReference>
<evidence type="ECO:0000256" key="8">
    <source>
        <dbReference type="SAM" id="Phobius"/>
    </source>
</evidence>
<accession>A0A1H9Y3N8</accession>
<dbReference type="OrthoDB" id="9805682at2"/>
<evidence type="ECO:0000259" key="9">
    <source>
        <dbReference type="Pfam" id="PF00482"/>
    </source>
</evidence>
<comment type="similarity">
    <text evidence="2">Belongs to the GSP F family.</text>
</comment>
<dbReference type="STRING" id="1120990.SAMN03080614_1001145"/>
<evidence type="ECO:0000256" key="6">
    <source>
        <dbReference type="ARBA" id="ARBA00022989"/>
    </source>
</evidence>
<evidence type="ECO:0000313" key="10">
    <source>
        <dbReference type="EMBL" id="SES63464.1"/>
    </source>
</evidence>
<name>A0A1H9Y3N8_9FIRM</name>
<dbReference type="GO" id="GO:0005886">
    <property type="term" value="C:plasma membrane"/>
    <property type="evidence" value="ECO:0007669"/>
    <property type="project" value="UniProtKB-SubCell"/>
</dbReference>
<dbReference type="RefSeq" id="WP_091347905.1">
    <property type="nucleotide sequence ID" value="NZ_FOIF01000001.1"/>
</dbReference>
<dbReference type="Gene3D" id="1.20.81.30">
    <property type="entry name" value="Type II secretion system (T2SS), domain F"/>
    <property type="match status" value="2"/>
</dbReference>
<dbReference type="PRINTS" id="PR00812">
    <property type="entry name" value="BCTERIALGSPF"/>
</dbReference>
<dbReference type="AlphaFoldDB" id="A0A1H9Y3N8"/>
<feature type="domain" description="Type II secretion system protein GspF" evidence="9">
    <location>
        <begin position="66"/>
        <end position="187"/>
    </location>
</feature>
<keyword evidence="5 8" id="KW-0812">Transmembrane</keyword>
<keyword evidence="3" id="KW-1003">Cell membrane</keyword>
<proteinExistence type="inferred from homology"/>
<dbReference type="PANTHER" id="PTHR30012:SF0">
    <property type="entry name" value="TYPE II SECRETION SYSTEM PROTEIN F-RELATED"/>
    <property type="match status" value="1"/>
</dbReference>
<dbReference type="InterPro" id="IPR003004">
    <property type="entry name" value="GspF/PilC"/>
</dbReference>
<keyword evidence="4" id="KW-0997">Cell inner membrane</keyword>
<dbReference type="FunFam" id="1.20.81.30:FF:000001">
    <property type="entry name" value="Type II secretion system protein F"/>
    <property type="match status" value="1"/>
</dbReference>
<organism evidence="10 11">
    <name type="scientific">Anaerobranca gottschalkii DSM 13577</name>
    <dbReference type="NCBI Taxonomy" id="1120990"/>
    <lineage>
        <taxon>Bacteria</taxon>
        <taxon>Bacillati</taxon>
        <taxon>Bacillota</taxon>
        <taxon>Clostridia</taxon>
        <taxon>Eubacteriales</taxon>
        <taxon>Proteinivoracaceae</taxon>
        <taxon>Anaerobranca</taxon>
    </lineage>
</organism>
<evidence type="ECO:0000256" key="4">
    <source>
        <dbReference type="ARBA" id="ARBA00022519"/>
    </source>
</evidence>
<evidence type="ECO:0000256" key="1">
    <source>
        <dbReference type="ARBA" id="ARBA00004429"/>
    </source>
</evidence>
<feature type="transmembrane region" description="Helical" evidence="8">
    <location>
        <begin position="220"/>
        <end position="238"/>
    </location>
</feature>
<evidence type="ECO:0000313" key="11">
    <source>
        <dbReference type="Proteomes" id="UP000243819"/>
    </source>
</evidence>
<sequence length="399" mass="45000">MQFQYIAKNLAGETVKGQIEAEDQKRALYLLREQKLYVLHLKRARIQRSITFVRKNVSPKDLSLLCNQLSTMVKAGITITKALDIISEQTTNKVLKTALIDIVKELENGSTLTESVKKQYIFPQIFISLVEAGETGGVLDEVLKRLALYFEGERELKEKVKSAFTYPGFIAGFSLIAMVLMLIFIVPNFVAMFEDLGAGDKLPKITMMLINLSEFVSKNIILLLIVVFAIYTGINFLLKKEQVRLWWDYKKTQIPLFGNLLKKIAVARFCRTLGVLTKSNTGIVTSLQLVAKAVENTYFGEEILDALVGIQEGGTLSQEFSRSKFIDPLTHQMLSVGEETGNLDEMLEKIGVFYEEDVKYSTQRIASLIEPIMIVFVALMVGLIVIAMLLPMFDIMQHM</sequence>
<comment type="subcellular location">
    <subcellularLocation>
        <location evidence="1">Cell inner membrane</location>
        <topology evidence="1">Multi-pass membrane protein</topology>
    </subcellularLocation>
</comment>